<dbReference type="EMBL" id="JOJR01001074">
    <property type="protein sequence ID" value="RCN32535.1"/>
    <property type="molecule type" value="Genomic_DNA"/>
</dbReference>
<comment type="caution">
    <text evidence="1">The sequence shown here is derived from an EMBL/GenBank/DDBJ whole genome shotgun (WGS) entry which is preliminary data.</text>
</comment>
<keyword evidence="2" id="KW-1185">Reference proteome</keyword>
<proteinExistence type="predicted"/>
<accession>A0A368FP08</accession>
<dbReference type="OrthoDB" id="10453419at2759"/>
<dbReference type="Proteomes" id="UP000252519">
    <property type="component" value="Unassembled WGS sequence"/>
</dbReference>
<reference evidence="1 2" key="1">
    <citation type="submission" date="2014-10" db="EMBL/GenBank/DDBJ databases">
        <title>Draft genome of the hookworm Ancylostoma caninum.</title>
        <authorList>
            <person name="Mitreva M."/>
        </authorList>
    </citation>
    <scope>NUCLEOTIDE SEQUENCE [LARGE SCALE GENOMIC DNA]</scope>
    <source>
        <strain evidence="1 2">Baltimore</strain>
    </source>
</reference>
<feature type="non-terminal residue" evidence="1">
    <location>
        <position position="107"/>
    </location>
</feature>
<dbReference type="AlphaFoldDB" id="A0A368FP08"/>
<protein>
    <submittedName>
        <fullName evidence="1">Uncharacterized protein</fullName>
    </submittedName>
</protein>
<evidence type="ECO:0000313" key="2">
    <source>
        <dbReference type="Proteomes" id="UP000252519"/>
    </source>
</evidence>
<evidence type="ECO:0000313" key="1">
    <source>
        <dbReference type="EMBL" id="RCN32535.1"/>
    </source>
</evidence>
<organism evidence="1 2">
    <name type="scientific">Ancylostoma caninum</name>
    <name type="common">Dog hookworm</name>
    <dbReference type="NCBI Taxonomy" id="29170"/>
    <lineage>
        <taxon>Eukaryota</taxon>
        <taxon>Metazoa</taxon>
        <taxon>Ecdysozoa</taxon>
        <taxon>Nematoda</taxon>
        <taxon>Chromadorea</taxon>
        <taxon>Rhabditida</taxon>
        <taxon>Rhabditina</taxon>
        <taxon>Rhabditomorpha</taxon>
        <taxon>Strongyloidea</taxon>
        <taxon>Ancylostomatidae</taxon>
        <taxon>Ancylostomatinae</taxon>
        <taxon>Ancylostoma</taxon>
    </lineage>
</organism>
<sequence>MALSALVETLVMRGQIALGLRVISQDDSLKADTSSQDNVLRAGSPDLLVLDFDEQKQIMDWYSMSSEASASAEAGRSDISSDVPATSTSDFFETLDWSQAQHANAAQ</sequence>
<name>A0A368FP08_ANCCA</name>
<gene>
    <name evidence="1" type="ORF">ANCCAN_21665</name>
</gene>